<reference evidence="4 5" key="1">
    <citation type="submission" date="2019-06" db="EMBL/GenBank/DDBJ databases">
        <title>New taxonomy in bacterial strain CC-CFT640, isolated from vineyard.</title>
        <authorList>
            <person name="Lin S.-Y."/>
            <person name="Tsai C.-F."/>
            <person name="Young C.-C."/>
        </authorList>
    </citation>
    <scope>NUCLEOTIDE SEQUENCE [LARGE SCALE GENOMIC DNA]</scope>
    <source>
        <strain evidence="4 5">CC-CFT640</strain>
    </source>
</reference>
<evidence type="ECO:0000313" key="5">
    <source>
        <dbReference type="Proteomes" id="UP000321638"/>
    </source>
</evidence>
<dbReference type="OrthoDB" id="9811036at2"/>
<protein>
    <recommendedName>
        <fullName evidence="3">Thiol:disulfide interchange protein DsbD N-terminal domain-containing protein</fullName>
    </recommendedName>
</protein>
<dbReference type="Pfam" id="PF11412">
    <property type="entry name" value="DsbD_N"/>
    <property type="match status" value="1"/>
</dbReference>
<evidence type="ECO:0000313" key="4">
    <source>
        <dbReference type="EMBL" id="TXL69260.1"/>
    </source>
</evidence>
<dbReference type="Proteomes" id="UP000321638">
    <property type="component" value="Unassembled WGS sequence"/>
</dbReference>
<dbReference type="InterPro" id="IPR028250">
    <property type="entry name" value="DsbDN"/>
</dbReference>
<feature type="chain" id="PRO_5022788493" description="Thiol:disulfide interchange protein DsbD N-terminal domain-containing protein" evidence="2">
    <location>
        <begin position="29"/>
        <end position="287"/>
    </location>
</feature>
<dbReference type="AlphaFoldDB" id="A0A5C8P7F6"/>
<feature type="domain" description="Thiol:disulfide interchange protein DsbD N-terminal" evidence="3">
    <location>
        <begin position="44"/>
        <end position="162"/>
    </location>
</feature>
<name>A0A5C8P7F6_9HYPH</name>
<comment type="caution">
    <text evidence="4">The sequence shown here is derived from an EMBL/GenBank/DDBJ whole genome shotgun (WGS) entry which is preliminary data.</text>
</comment>
<keyword evidence="5" id="KW-1185">Reference proteome</keyword>
<sequence>MDVAAMASRWRAATAVLVMSVLAAPAWADVVSAPVVTDRTRATLVADDIAAAPGQSVPVALRLQLKPGWHTYWRNPGDSGEPASVTLHVLGRDIAGPQQWPTPERIDIAGIVSYGHHGDVALVTNVPVPPSARPGTVIDIAADATWLVCEKVCVPEHGHFTLSLPVTADAKGASTMVDPPLPAAAGLFERTPQAVTVRVPKSALGDGDGPVREAYLFPERGDLIDHSAPQVLREQGGDIVLALTAAQVDAPAPTELRGILSITRQRPDGKPQDQVFQLTARPTAAAR</sequence>
<evidence type="ECO:0000259" key="3">
    <source>
        <dbReference type="Pfam" id="PF11412"/>
    </source>
</evidence>
<evidence type="ECO:0000256" key="1">
    <source>
        <dbReference type="SAM" id="MobiDB-lite"/>
    </source>
</evidence>
<proteinExistence type="predicted"/>
<gene>
    <name evidence="4" type="ORF">FHP25_39700</name>
</gene>
<dbReference type="EMBL" id="VDUZ01000091">
    <property type="protein sequence ID" value="TXL69260.1"/>
    <property type="molecule type" value="Genomic_DNA"/>
</dbReference>
<organism evidence="4 5">
    <name type="scientific">Vineibacter terrae</name>
    <dbReference type="NCBI Taxonomy" id="2586908"/>
    <lineage>
        <taxon>Bacteria</taxon>
        <taxon>Pseudomonadati</taxon>
        <taxon>Pseudomonadota</taxon>
        <taxon>Alphaproteobacteria</taxon>
        <taxon>Hyphomicrobiales</taxon>
        <taxon>Vineibacter</taxon>
    </lineage>
</organism>
<accession>A0A5C8P7F6</accession>
<feature type="region of interest" description="Disordered" evidence="1">
    <location>
        <begin position="265"/>
        <end position="287"/>
    </location>
</feature>
<keyword evidence="2" id="KW-0732">Signal</keyword>
<evidence type="ECO:0000256" key="2">
    <source>
        <dbReference type="SAM" id="SignalP"/>
    </source>
</evidence>
<feature type="signal peptide" evidence="2">
    <location>
        <begin position="1"/>
        <end position="28"/>
    </location>
</feature>